<sequence>MADLVMTFSIFPYLFFLYCIYKIYKLDSSLINKTTLIGFFSLIGFVLFTAGTGYYAVMILGEPGLGHIDWLHGLSEFGLTITNFIIVLGLKRHLDRL</sequence>
<dbReference type="Pfam" id="PF12159">
    <property type="entry name" value="DUF3593"/>
    <property type="match status" value="1"/>
</dbReference>
<dbReference type="OrthoDB" id="2082843at2"/>
<comment type="caution">
    <text evidence="2">The sequence shown here is derived from an EMBL/GenBank/DDBJ whole genome shotgun (WGS) entry which is preliminary data.</text>
</comment>
<proteinExistence type="predicted"/>
<dbReference type="AlphaFoldDB" id="A0A6I0EXS1"/>
<dbReference type="PANTHER" id="PTHR35473">
    <property type="entry name" value="1-ACYL-SN-GLYCEROL-3-PHOSPHATE ACYLTRANSFERASE"/>
    <property type="match status" value="1"/>
</dbReference>
<evidence type="ECO:0000313" key="3">
    <source>
        <dbReference type="Proteomes" id="UP000468766"/>
    </source>
</evidence>
<evidence type="ECO:0000256" key="1">
    <source>
        <dbReference type="SAM" id="Phobius"/>
    </source>
</evidence>
<keyword evidence="1" id="KW-0812">Transmembrane</keyword>
<organism evidence="2 3">
    <name type="scientific">Heliorestis acidaminivorans</name>
    <dbReference type="NCBI Taxonomy" id="553427"/>
    <lineage>
        <taxon>Bacteria</taxon>
        <taxon>Bacillati</taxon>
        <taxon>Bacillota</taxon>
        <taxon>Clostridia</taxon>
        <taxon>Eubacteriales</taxon>
        <taxon>Heliobacteriaceae</taxon>
        <taxon>Heliorestis</taxon>
    </lineage>
</organism>
<keyword evidence="3" id="KW-1185">Reference proteome</keyword>
<keyword evidence="1" id="KW-0472">Membrane</keyword>
<dbReference type="Proteomes" id="UP000468766">
    <property type="component" value="Unassembled WGS sequence"/>
</dbReference>
<feature type="transmembrane region" description="Helical" evidence="1">
    <location>
        <begin position="70"/>
        <end position="90"/>
    </location>
</feature>
<name>A0A6I0EXS1_9FIRM</name>
<reference evidence="2 3" key="1">
    <citation type="submission" date="2019-10" db="EMBL/GenBank/DDBJ databases">
        <title>Whole-genome sequence of the extremophile Heliorestis acidaminivorans DSM 24790.</title>
        <authorList>
            <person name="Kyndt J.A."/>
            <person name="Meyer T.E."/>
        </authorList>
    </citation>
    <scope>NUCLEOTIDE SEQUENCE [LARGE SCALE GENOMIC DNA]</scope>
    <source>
        <strain evidence="2 3">DSM 24790</strain>
    </source>
</reference>
<evidence type="ECO:0000313" key="2">
    <source>
        <dbReference type="EMBL" id="KAB2953090.1"/>
    </source>
</evidence>
<accession>A0A6I0EXS1</accession>
<gene>
    <name evidence="2" type="ORF">F9B85_07455</name>
</gene>
<dbReference type="InterPro" id="IPR021995">
    <property type="entry name" value="DUF3593"/>
</dbReference>
<keyword evidence="1" id="KW-1133">Transmembrane helix</keyword>
<feature type="transmembrane region" description="Helical" evidence="1">
    <location>
        <begin position="36"/>
        <end position="58"/>
    </location>
</feature>
<dbReference type="PANTHER" id="PTHR35473:SF3">
    <property type="entry name" value="1-ACYL-SN-GLYCEROL-3-PHOSPHATE ACYLTRANSFERASE"/>
    <property type="match status" value="1"/>
</dbReference>
<protein>
    <submittedName>
        <fullName evidence="2">DUF3593 domain-containing protein</fullName>
    </submittedName>
</protein>
<feature type="transmembrane region" description="Helical" evidence="1">
    <location>
        <begin position="6"/>
        <end position="24"/>
    </location>
</feature>
<dbReference type="EMBL" id="WBXO01000004">
    <property type="protein sequence ID" value="KAB2953090.1"/>
    <property type="molecule type" value="Genomic_DNA"/>
</dbReference>